<evidence type="ECO:0000313" key="2">
    <source>
        <dbReference type="Proteomes" id="UP000196649"/>
    </source>
</evidence>
<proteinExistence type="predicted"/>
<organism evidence="1 2">
    <name type="scientific">Companilactobacillus kimchii</name>
    <dbReference type="NCBI Taxonomy" id="2801452"/>
    <lineage>
        <taxon>Bacteria</taxon>
        <taxon>Bacillati</taxon>
        <taxon>Bacillota</taxon>
        <taxon>Bacilli</taxon>
        <taxon>Lactobacillales</taxon>
        <taxon>Lactobacillaceae</taxon>
        <taxon>Companilactobacillus</taxon>
    </lineage>
</organism>
<accession>A0A210P6P5</accession>
<name>A0A210P6P5_9LACO</name>
<comment type="caution">
    <text evidence="1">The sequence shown here is derived from an EMBL/GenBank/DDBJ whole genome shotgun (WGS) entry which is preliminary data.</text>
</comment>
<dbReference type="AlphaFoldDB" id="A0A210P6P5"/>
<protein>
    <submittedName>
        <fullName evidence="1">Uncharacterized protein</fullName>
    </submittedName>
</protein>
<evidence type="ECO:0000313" key="1">
    <source>
        <dbReference type="EMBL" id="OWF32121.1"/>
    </source>
</evidence>
<sequence length="35" mass="3877">MQMSMVGLGKMGLNGAINISSDNFYYSKNNNVNTY</sequence>
<gene>
    <name evidence="1" type="ORF">LKACC12383_02357</name>
</gene>
<dbReference type="Proteomes" id="UP000196649">
    <property type="component" value="Unassembled WGS sequence"/>
</dbReference>
<reference evidence="1 2" key="1">
    <citation type="submission" date="2017-03" db="EMBL/GenBank/DDBJ databases">
        <title>Genome sequence of Lactobacillus kimchii KACC 12383.</title>
        <authorList>
            <person name="Chun J."/>
        </authorList>
    </citation>
    <scope>NUCLEOTIDE SEQUENCE [LARGE SCALE GENOMIC DNA]</scope>
    <source>
        <strain evidence="1 2">KACC 12383</strain>
    </source>
</reference>
<dbReference type="EMBL" id="MXAL01000012">
    <property type="protein sequence ID" value="OWF32121.1"/>
    <property type="molecule type" value="Genomic_DNA"/>
</dbReference>